<protein>
    <submittedName>
        <fullName evidence="1">Uncharacterized protein</fullName>
    </submittedName>
</protein>
<dbReference type="Proteomes" id="UP001589773">
    <property type="component" value="Unassembled WGS sequence"/>
</dbReference>
<gene>
    <name evidence="1" type="ORF">ACFFJK_18755</name>
</gene>
<accession>A0ABV6FK77</accession>
<reference evidence="1 2" key="1">
    <citation type="submission" date="2024-09" db="EMBL/GenBank/DDBJ databases">
        <authorList>
            <person name="Sun Q."/>
            <person name="Mori K."/>
        </authorList>
    </citation>
    <scope>NUCLEOTIDE SEQUENCE [LARGE SCALE GENOMIC DNA]</scope>
    <source>
        <strain evidence="1 2">CCM 7792</strain>
    </source>
</reference>
<dbReference type="RefSeq" id="WP_379681161.1">
    <property type="nucleotide sequence ID" value="NZ_JBHLWP010000017.1"/>
</dbReference>
<evidence type="ECO:0000313" key="1">
    <source>
        <dbReference type="EMBL" id="MFC0253943.1"/>
    </source>
</evidence>
<proteinExistence type="predicted"/>
<evidence type="ECO:0000313" key="2">
    <source>
        <dbReference type="Proteomes" id="UP001589773"/>
    </source>
</evidence>
<keyword evidence="2" id="KW-1185">Reference proteome</keyword>
<dbReference type="PROSITE" id="PS51257">
    <property type="entry name" value="PROKAR_LIPOPROTEIN"/>
    <property type="match status" value="1"/>
</dbReference>
<sequence length="147" mass="16361">MRNFLLILSLLALLAGCDMRETYEDVSTEPRSRQAIGIRYEVIGLVYAHGIRPHSQAPVDYVVILPPPGIGGTMIAWREPVPKGSIITVRKVVRTNRVFEGRMNLGVELDGMPLPVDAPITIELVRENEGKGYLDLNPEIYRRLPAG</sequence>
<dbReference type="EMBL" id="JBHLWP010000017">
    <property type="protein sequence ID" value="MFC0253943.1"/>
    <property type="molecule type" value="Genomic_DNA"/>
</dbReference>
<name>A0ABV6FK77_9BURK</name>
<comment type="caution">
    <text evidence="1">The sequence shown here is derived from an EMBL/GenBank/DDBJ whole genome shotgun (WGS) entry which is preliminary data.</text>
</comment>
<organism evidence="1 2">
    <name type="scientific">Massilia consociata</name>
    <dbReference type="NCBI Taxonomy" id="760117"/>
    <lineage>
        <taxon>Bacteria</taxon>
        <taxon>Pseudomonadati</taxon>
        <taxon>Pseudomonadota</taxon>
        <taxon>Betaproteobacteria</taxon>
        <taxon>Burkholderiales</taxon>
        <taxon>Oxalobacteraceae</taxon>
        <taxon>Telluria group</taxon>
        <taxon>Massilia</taxon>
    </lineage>
</organism>